<dbReference type="GO" id="GO:0005148">
    <property type="term" value="F:prolactin receptor binding"/>
    <property type="evidence" value="ECO:0007669"/>
    <property type="project" value="TreeGrafter"/>
</dbReference>
<comment type="subcellular location">
    <subcellularLocation>
        <location evidence="1 5">Secreted</location>
    </subcellularLocation>
</comment>
<keyword evidence="4" id="KW-0479">Metal-binding</keyword>
<feature type="chain" id="PRO_5010544355" evidence="6">
    <location>
        <begin position="32"/>
        <end position="221"/>
    </location>
</feature>
<feature type="binding site" evidence="4">
    <location>
        <position position="50"/>
    </location>
    <ligand>
        <name>Zn(2+)</name>
        <dbReference type="ChEBI" id="CHEBI:29105"/>
    </ligand>
</feature>
<evidence type="ECO:0000256" key="4">
    <source>
        <dbReference type="PIRSR" id="PIRSR601400-1"/>
    </source>
</evidence>
<dbReference type="KEGG" id="maua:101842847"/>
<dbReference type="PANTHER" id="PTHR11417">
    <property type="entry name" value="SOMATOTROPIN,PROLACTIN"/>
    <property type="match status" value="1"/>
</dbReference>
<dbReference type="InterPro" id="IPR018116">
    <property type="entry name" value="Somatotropin_CS"/>
</dbReference>
<dbReference type="Pfam" id="PF00103">
    <property type="entry name" value="Hormone_1"/>
    <property type="match status" value="1"/>
</dbReference>
<dbReference type="GO" id="GO:0008284">
    <property type="term" value="P:positive regulation of cell population proliferation"/>
    <property type="evidence" value="ECO:0007669"/>
    <property type="project" value="TreeGrafter"/>
</dbReference>
<dbReference type="Gene3D" id="1.20.1250.10">
    <property type="match status" value="1"/>
</dbReference>
<dbReference type="PROSITE" id="PS00266">
    <property type="entry name" value="SOMATOTROPIN_1"/>
    <property type="match status" value="1"/>
</dbReference>
<sequence>MQLPLTPLSFSGTLLLMAMSNFLLWEHVTSSASPRLSTRNLYQRVVELSHCTHDLASKVFTDFNMKFGKSICRQKLMLYTCHTSSIPTPENREQVHQTNSEDLLKVTISVLQAWEEPVKHMVAAVAALPGTSDAMLSRAKELEERVLGLLEGLKIILNRIHPGAVENDYTFWSGWSDLQSSDEATRNIAFYTMGRCLRRDTHKVDNYLKVLKCRDIHNNNC</sequence>
<name>A0A1U7QHZ1_MESAU</name>
<dbReference type="PROSITE" id="PS00338">
    <property type="entry name" value="SOMATOTROPIN_2"/>
    <property type="match status" value="1"/>
</dbReference>
<organism evidence="7 8">
    <name type="scientific">Mesocricetus auratus</name>
    <name type="common">Golden hamster</name>
    <dbReference type="NCBI Taxonomy" id="10036"/>
    <lineage>
        <taxon>Eukaryota</taxon>
        <taxon>Metazoa</taxon>
        <taxon>Chordata</taxon>
        <taxon>Craniata</taxon>
        <taxon>Vertebrata</taxon>
        <taxon>Euteleostomi</taxon>
        <taxon>Mammalia</taxon>
        <taxon>Eutheria</taxon>
        <taxon>Euarchontoglires</taxon>
        <taxon>Glires</taxon>
        <taxon>Rodentia</taxon>
        <taxon>Myomorpha</taxon>
        <taxon>Muroidea</taxon>
        <taxon>Cricetidae</taxon>
        <taxon>Cricetinae</taxon>
        <taxon>Mesocricetus</taxon>
    </lineage>
</organism>
<dbReference type="GO" id="GO:0030879">
    <property type="term" value="P:mammary gland development"/>
    <property type="evidence" value="ECO:0007669"/>
    <property type="project" value="TreeGrafter"/>
</dbReference>
<keyword evidence="4" id="KW-0862">Zinc</keyword>
<dbReference type="GO" id="GO:0007565">
    <property type="term" value="P:female pregnancy"/>
    <property type="evidence" value="ECO:0007669"/>
    <property type="project" value="TreeGrafter"/>
</dbReference>
<dbReference type="GO" id="GO:0005179">
    <property type="term" value="F:hormone activity"/>
    <property type="evidence" value="ECO:0007669"/>
    <property type="project" value="UniProtKB-KW"/>
</dbReference>
<dbReference type="RefSeq" id="XP_005066493.1">
    <property type="nucleotide sequence ID" value="XM_005066436.1"/>
</dbReference>
<feature type="signal peptide" evidence="6">
    <location>
        <begin position="1"/>
        <end position="31"/>
    </location>
</feature>
<evidence type="ECO:0000313" key="7">
    <source>
        <dbReference type="Proteomes" id="UP000886700"/>
    </source>
</evidence>
<reference evidence="8" key="1">
    <citation type="submission" date="2025-08" db="UniProtKB">
        <authorList>
            <consortium name="RefSeq"/>
        </authorList>
    </citation>
    <scope>IDENTIFICATION</scope>
    <source>
        <tissue evidence="8">Liver</tissue>
    </source>
</reference>
<keyword evidence="6" id="KW-0732">Signal</keyword>
<dbReference type="SMR" id="A0A1U7QHZ1"/>
<proteinExistence type="inferred from homology"/>
<evidence type="ECO:0000256" key="2">
    <source>
        <dbReference type="ARBA" id="ARBA00008474"/>
    </source>
</evidence>
<accession>A0A1U7QHZ1</accession>
<dbReference type="GeneID" id="101842847"/>
<protein>
    <submittedName>
        <fullName evidence="8">Prolactin-3B1</fullName>
    </submittedName>
</protein>
<dbReference type="InterPro" id="IPR009079">
    <property type="entry name" value="4_helix_cytokine-like_core"/>
</dbReference>
<feature type="binding site" evidence="4">
    <location>
        <position position="205"/>
    </location>
    <ligand>
        <name>Zn(2+)</name>
        <dbReference type="ChEBI" id="CHEBI:29105"/>
    </ligand>
</feature>
<keyword evidence="7" id="KW-1185">Reference proteome</keyword>
<evidence type="ECO:0000256" key="6">
    <source>
        <dbReference type="SAM" id="SignalP"/>
    </source>
</evidence>
<dbReference type="CDD" id="cd10288">
    <property type="entry name" value="prolactin_like"/>
    <property type="match status" value="1"/>
</dbReference>
<dbReference type="PRINTS" id="PR00836">
    <property type="entry name" value="SOMATOTROPIN"/>
</dbReference>
<evidence type="ECO:0000256" key="5">
    <source>
        <dbReference type="RuleBase" id="RU003618"/>
    </source>
</evidence>
<dbReference type="GO" id="GO:0046872">
    <property type="term" value="F:metal ion binding"/>
    <property type="evidence" value="ECO:0007669"/>
    <property type="project" value="UniProtKB-KW"/>
</dbReference>
<dbReference type="PANTHER" id="PTHR11417:SF37">
    <property type="entry name" value="PROLACTIN-3B1"/>
    <property type="match status" value="1"/>
</dbReference>
<dbReference type="InterPro" id="IPR001400">
    <property type="entry name" value="Somatotropin/Prolactin"/>
</dbReference>
<dbReference type="AlphaFoldDB" id="A0A1U7QHZ1"/>
<dbReference type="OrthoDB" id="9946219at2759"/>
<dbReference type="GO" id="GO:0046427">
    <property type="term" value="P:positive regulation of receptor signaling pathway via JAK-STAT"/>
    <property type="evidence" value="ECO:0007669"/>
    <property type="project" value="TreeGrafter"/>
</dbReference>
<evidence type="ECO:0000256" key="3">
    <source>
        <dbReference type="ARBA" id="ARBA00022525"/>
    </source>
</evidence>
<evidence type="ECO:0000256" key="1">
    <source>
        <dbReference type="ARBA" id="ARBA00004613"/>
    </source>
</evidence>
<comment type="similarity">
    <text evidence="2 5">Belongs to the somatotropin/prolactin family.</text>
</comment>
<gene>
    <name evidence="8" type="primary">LOC101842847</name>
</gene>
<dbReference type="GO" id="GO:0005615">
    <property type="term" value="C:extracellular space"/>
    <property type="evidence" value="ECO:0007669"/>
    <property type="project" value="TreeGrafter"/>
</dbReference>
<keyword evidence="5" id="KW-0372">Hormone</keyword>
<dbReference type="Proteomes" id="UP000886700">
    <property type="component" value="Unplaced"/>
</dbReference>
<dbReference type="GO" id="GO:1903489">
    <property type="term" value="P:positive regulation of lactation"/>
    <property type="evidence" value="ECO:0007669"/>
    <property type="project" value="TreeGrafter"/>
</dbReference>
<dbReference type="SUPFAM" id="SSF47266">
    <property type="entry name" value="4-helical cytokines"/>
    <property type="match status" value="1"/>
</dbReference>
<keyword evidence="3" id="KW-0964">Secreted</keyword>
<evidence type="ECO:0000313" key="8">
    <source>
        <dbReference type="RefSeq" id="XP_005066493.1"/>
    </source>
</evidence>
<dbReference type="GO" id="GO:0031667">
    <property type="term" value="P:response to nutrient levels"/>
    <property type="evidence" value="ECO:0007669"/>
    <property type="project" value="TreeGrafter"/>
</dbReference>